<gene>
    <name evidence="2" type="ORF">CSHISOI_03146</name>
</gene>
<evidence type="ECO:0000313" key="2">
    <source>
        <dbReference type="EMBL" id="TQN72343.1"/>
    </source>
</evidence>
<evidence type="ECO:0000256" key="1">
    <source>
        <dbReference type="SAM" id="MobiDB-lite"/>
    </source>
</evidence>
<dbReference type="AlphaFoldDB" id="A0A5Q4BZ14"/>
<feature type="region of interest" description="Disordered" evidence="1">
    <location>
        <begin position="55"/>
        <end position="74"/>
    </location>
</feature>
<protein>
    <submittedName>
        <fullName evidence="2">Uncharacterized protein</fullName>
    </submittedName>
</protein>
<feature type="compositionally biased region" description="Basic and acidic residues" evidence="1">
    <location>
        <begin position="55"/>
        <end position="69"/>
    </location>
</feature>
<dbReference type="Proteomes" id="UP000326340">
    <property type="component" value="Unassembled WGS sequence"/>
</dbReference>
<proteinExistence type="predicted"/>
<accession>A0A5Q4BZ14</accession>
<dbReference type="EMBL" id="PUHP01000180">
    <property type="protein sequence ID" value="TQN72343.1"/>
    <property type="molecule type" value="Genomic_DNA"/>
</dbReference>
<comment type="caution">
    <text evidence="2">The sequence shown here is derived from an EMBL/GenBank/DDBJ whole genome shotgun (WGS) entry which is preliminary data.</text>
</comment>
<keyword evidence="3" id="KW-1185">Reference proteome</keyword>
<reference evidence="2 3" key="1">
    <citation type="journal article" date="2019" name="Sci. Rep.">
        <title>Colletotrichum shisoi sp. nov., an anthracnose pathogen of Perilla frutescens in Japan: molecular phylogenetic, morphological and genomic evidence.</title>
        <authorList>
            <person name="Gan P."/>
            <person name="Tsushima A."/>
            <person name="Hiroyama R."/>
            <person name="Narusaka M."/>
            <person name="Takano Y."/>
            <person name="Narusaka Y."/>
            <person name="Kawaradani M."/>
            <person name="Damm U."/>
            <person name="Shirasu K."/>
        </authorList>
    </citation>
    <scope>NUCLEOTIDE SEQUENCE [LARGE SCALE GENOMIC DNA]</scope>
    <source>
        <strain evidence="2 3">PG-2018a</strain>
    </source>
</reference>
<organism evidence="2 3">
    <name type="scientific">Colletotrichum shisoi</name>
    <dbReference type="NCBI Taxonomy" id="2078593"/>
    <lineage>
        <taxon>Eukaryota</taxon>
        <taxon>Fungi</taxon>
        <taxon>Dikarya</taxon>
        <taxon>Ascomycota</taxon>
        <taxon>Pezizomycotina</taxon>
        <taxon>Sordariomycetes</taxon>
        <taxon>Hypocreomycetidae</taxon>
        <taxon>Glomerellales</taxon>
        <taxon>Glomerellaceae</taxon>
        <taxon>Colletotrichum</taxon>
        <taxon>Colletotrichum destructivum species complex</taxon>
    </lineage>
</organism>
<sequence length="82" mass="8789">MSSILTSPSTVKEETKTLSSLRAVVIQFNAGRPASAHASTGEDRVPRAGRALMADGKREHTASRGEQTRHATHRPVVLISVL</sequence>
<name>A0A5Q4BZ14_9PEZI</name>
<evidence type="ECO:0000313" key="3">
    <source>
        <dbReference type="Proteomes" id="UP000326340"/>
    </source>
</evidence>